<dbReference type="InterPro" id="IPR003898">
    <property type="entry name" value="Borpert_toxA"/>
</dbReference>
<organism evidence="2 3">
    <name type="scientific">Xenorhabdus taiwanensis</name>
    <dbReference type="NCBI Taxonomy" id="3085177"/>
    <lineage>
        <taxon>Bacteria</taxon>
        <taxon>Pseudomonadati</taxon>
        <taxon>Pseudomonadota</taxon>
        <taxon>Gammaproteobacteria</taxon>
        <taxon>Enterobacterales</taxon>
        <taxon>Morganellaceae</taxon>
        <taxon>Xenorhabdus</taxon>
    </lineage>
</organism>
<protein>
    <submittedName>
        <fullName evidence="2">Pertussis toxin ADP-ribosyltransferase subunit S1</fullName>
    </submittedName>
</protein>
<dbReference type="SUPFAM" id="SSF56399">
    <property type="entry name" value="ADP-ribosylation"/>
    <property type="match status" value="1"/>
</dbReference>
<accession>A0ABM8JVD8</accession>
<gene>
    <name evidence="2" type="primary">ptxA</name>
    <name evidence="2" type="ORF">TCT1_15920</name>
</gene>
<evidence type="ECO:0000313" key="3">
    <source>
        <dbReference type="Proteomes" id="UP001529514"/>
    </source>
</evidence>
<dbReference type="Proteomes" id="UP001529514">
    <property type="component" value="Chromosome"/>
</dbReference>
<evidence type="ECO:0000313" key="2">
    <source>
        <dbReference type="EMBL" id="BET96671.1"/>
    </source>
</evidence>
<dbReference type="EMBL" id="AP028978">
    <property type="protein sequence ID" value="BET96671.1"/>
    <property type="molecule type" value="Genomic_DNA"/>
</dbReference>
<reference evidence="2 3" key="1">
    <citation type="submission" date="2023-10" db="EMBL/GenBank/DDBJ databases">
        <title>Xenorhabdus taiwanensis sp. nov., a symbiotic bacterium associated with the entomopathogenic nematode Steinernema taiwanensis.</title>
        <authorList>
            <person name="Tseng C.T."/>
            <person name="Shu H.Y."/>
            <person name="Chen M.H."/>
            <person name="Fang Y.J."/>
            <person name="Wu T.L."/>
            <person name="Lin Y.C."/>
            <person name="Huang C.J."/>
        </authorList>
    </citation>
    <scope>NUCLEOTIDE SEQUENCE [LARGE SCALE GENOMIC DNA]</scope>
    <source>
        <strain evidence="2 3">TCT-1</strain>
    </source>
</reference>
<dbReference type="Pfam" id="PF02917">
    <property type="entry name" value="Pertussis_S1"/>
    <property type="match status" value="1"/>
</dbReference>
<evidence type="ECO:0000256" key="1">
    <source>
        <dbReference type="SAM" id="SignalP"/>
    </source>
</evidence>
<keyword evidence="3" id="KW-1185">Reference proteome</keyword>
<feature type="chain" id="PRO_5046300079" evidence="1">
    <location>
        <begin position="24"/>
        <end position="258"/>
    </location>
</feature>
<keyword evidence="1" id="KW-0732">Signal</keyword>
<name>A0ABM8JVD8_9GAMM</name>
<dbReference type="RefSeq" id="WP_374053403.1">
    <property type="nucleotide sequence ID" value="NZ_AP028978.1"/>
</dbReference>
<proteinExistence type="predicted"/>
<dbReference type="Gene3D" id="3.90.210.10">
    <property type="entry name" value="Heat-Labile Enterotoxin, subunit A"/>
    <property type="match status" value="1"/>
</dbReference>
<feature type="signal peptide" evidence="1">
    <location>
        <begin position="1"/>
        <end position="23"/>
    </location>
</feature>
<sequence>MRILKLLYLLLCVVFLYTAQSYAQPPVYTVYRMDYRSLEEIIAAGGFRPLGTNDDVARHVQGIEPQNPLDPAENSAFVATSTDRAFAYDWGSAFLDEQHDPFYLYDIRPTSNFYSVVLTLEHLYQQTNNERYRDLIRNFGYQQEYVAARGGIDITQIRGAQRFEYVRNTNDYVRSGGYINNPYYQQADTLPNTGPYIQRSQSPNEIITPVSYCAINLSLPRYSIRLTASTQDKYPFLKKLKTCHDSLSTIAFLNAVFL</sequence>